<organism evidence="3 4">
    <name type="scientific">Dactylonectria estremocensis</name>
    <dbReference type="NCBI Taxonomy" id="1079267"/>
    <lineage>
        <taxon>Eukaryota</taxon>
        <taxon>Fungi</taxon>
        <taxon>Dikarya</taxon>
        <taxon>Ascomycota</taxon>
        <taxon>Pezizomycotina</taxon>
        <taxon>Sordariomycetes</taxon>
        <taxon>Hypocreomycetidae</taxon>
        <taxon>Hypocreales</taxon>
        <taxon>Nectriaceae</taxon>
        <taxon>Dactylonectria</taxon>
    </lineage>
</organism>
<sequence>MHLPSLIAFAAALALGGVQADSAPSVTTLVTSVVAPTETNVHKNAGRAICKQIFPQPKVFRCDARGYVNNDSSKIGEPVFMPTVEDCADFCLWNSACHSFNYRWGSCQIFGGDFSALGFFEATSYTYWYQLECFNC</sequence>
<keyword evidence="1" id="KW-0732">Signal</keyword>
<gene>
    <name evidence="3" type="ORF">B0J13DRAFT_649187</name>
</gene>
<comment type="caution">
    <text evidence="3">The sequence shown here is derived from an EMBL/GenBank/DDBJ whole genome shotgun (WGS) entry which is preliminary data.</text>
</comment>
<dbReference type="AlphaFoldDB" id="A0A9P9DKS6"/>
<feature type="chain" id="PRO_5040368255" description="Apple domain-containing protein" evidence="1">
    <location>
        <begin position="21"/>
        <end position="136"/>
    </location>
</feature>
<dbReference type="SUPFAM" id="SSF57414">
    <property type="entry name" value="Hairpin loop containing domain-like"/>
    <property type="match status" value="1"/>
</dbReference>
<dbReference type="InterPro" id="IPR003609">
    <property type="entry name" value="Pan_app"/>
</dbReference>
<evidence type="ECO:0000256" key="1">
    <source>
        <dbReference type="SAM" id="SignalP"/>
    </source>
</evidence>
<accession>A0A9P9DKS6</accession>
<protein>
    <recommendedName>
        <fullName evidence="2">Apple domain-containing protein</fullName>
    </recommendedName>
</protein>
<name>A0A9P9DKS6_9HYPO</name>
<evidence type="ECO:0000313" key="4">
    <source>
        <dbReference type="Proteomes" id="UP000717696"/>
    </source>
</evidence>
<dbReference type="EMBL" id="JAGMUU010000028">
    <property type="protein sequence ID" value="KAH7120386.1"/>
    <property type="molecule type" value="Genomic_DNA"/>
</dbReference>
<keyword evidence="4" id="KW-1185">Reference proteome</keyword>
<dbReference type="Proteomes" id="UP000717696">
    <property type="component" value="Unassembled WGS sequence"/>
</dbReference>
<feature type="domain" description="Apple" evidence="2">
    <location>
        <begin position="62"/>
        <end position="133"/>
    </location>
</feature>
<dbReference type="PROSITE" id="PS50948">
    <property type="entry name" value="PAN"/>
    <property type="match status" value="1"/>
</dbReference>
<evidence type="ECO:0000313" key="3">
    <source>
        <dbReference type="EMBL" id="KAH7120386.1"/>
    </source>
</evidence>
<feature type="signal peptide" evidence="1">
    <location>
        <begin position="1"/>
        <end position="20"/>
    </location>
</feature>
<dbReference type="Pfam" id="PF00024">
    <property type="entry name" value="PAN_1"/>
    <property type="match status" value="1"/>
</dbReference>
<dbReference type="OrthoDB" id="4996666at2759"/>
<evidence type="ECO:0000259" key="2">
    <source>
        <dbReference type="PROSITE" id="PS50948"/>
    </source>
</evidence>
<proteinExistence type="predicted"/>
<reference evidence="3" key="1">
    <citation type="journal article" date="2021" name="Nat. Commun.">
        <title>Genetic determinants of endophytism in the Arabidopsis root mycobiome.</title>
        <authorList>
            <person name="Mesny F."/>
            <person name="Miyauchi S."/>
            <person name="Thiergart T."/>
            <person name="Pickel B."/>
            <person name="Atanasova L."/>
            <person name="Karlsson M."/>
            <person name="Huettel B."/>
            <person name="Barry K.W."/>
            <person name="Haridas S."/>
            <person name="Chen C."/>
            <person name="Bauer D."/>
            <person name="Andreopoulos W."/>
            <person name="Pangilinan J."/>
            <person name="LaButti K."/>
            <person name="Riley R."/>
            <person name="Lipzen A."/>
            <person name="Clum A."/>
            <person name="Drula E."/>
            <person name="Henrissat B."/>
            <person name="Kohler A."/>
            <person name="Grigoriev I.V."/>
            <person name="Martin F.M."/>
            <person name="Hacquard S."/>
        </authorList>
    </citation>
    <scope>NUCLEOTIDE SEQUENCE</scope>
    <source>
        <strain evidence="3">MPI-CAGE-AT-0021</strain>
    </source>
</reference>